<dbReference type="CDD" id="cd18578">
    <property type="entry name" value="ABC_6TM_Pgp_ABCB1_D2_like"/>
    <property type="match status" value="1"/>
</dbReference>
<keyword evidence="14" id="KW-0378">Hydrolase</keyword>
<evidence type="ECO:0000256" key="2">
    <source>
        <dbReference type="ARBA" id="ARBA00007577"/>
    </source>
</evidence>
<feature type="domain" description="ABC transmembrane type-1" evidence="13">
    <location>
        <begin position="772"/>
        <end position="1062"/>
    </location>
</feature>
<dbReference type="Proteomes" id="UP000275078">
    <property type="component" value="Unassembled WGS sequence"/>
</dbReference>
<dbReference type="PROSITE" id="PS00211">
    <property type="entry name" value="ABC_TRANSPORTER_1"/>
    <property type="match status" value="2"/>
</dbReference>
<feature type="domain" description="ABC transporter" evidence="12">
    <location>
        <begin position="1097"/>
        <end position="1347"/>
    </location>
</feature>
<feature type="transmembrane region" description="Helical" evidence="11">
    <location>
        <begin position="160"/>
        <end position="181"/>
    </location>
</feature>
<dbReference type="GO" id="GO:0005524">
    <property type="term" value="F:ATP binding"/>
    <property type="evidence" value="ECO:0007669"/>
    <property type="project" value="UniProtKB-KW"/>
</dbReference>
<dbReference type="CDD" id="cd18577">
    <property type="entry name" value="ABC_6TM_Pgp_ABCB1_D1_like"/>
    <property type="match status" value="1"/>
</dbReference>
<keyword evidence="9" id="KW-0325">Glycoprotein</keyword>
<keyword evidence="3" id="KW-0813">Transport</keyword>
<keyword evidence="6" id="KW-0067">ATP-binding</keyword>
<dbReference type="Gene3D" id="3.40.50.300">
    <property type="entry name" value="P-loop containing nucleotide triphosphate hydrolases"/>
    <property type="match status" value="2"/>
</dbReference>
<dbReference type="PROSITE" id="PS50893">
    <property type="entry name" value="ABC_TRANSPORTER_2"/>
    <property type="match status" value="2"/>
</dbReference>
<accession>A0A3N4IJW9</accession>
<evidence type="ECO:0000256" key="6">
    <source>
        <dbReference type="ARBA" id="ARBA00022840"/>
    </source>
</evidence>
<feature type="region of interest" description="Disordered" evidence="10">
    <location>
        <begin position="708"/>
        <end position="739"/>
    </location>
</feature>
<evidence type="ECO:0000313" key="15">
    <source>
        <dbReference type="Proteomes" id="UP000275078"/>
    </source>
</evidence>
<dbReference type="PANTHER" id="PTHR43394:SF1">
    <property type="entry name" value="ATP-BINDING CASSETTE SUB-FAMILY B MEMBER 10, MITOCHONDRIAL"/>
    <property type="match status" value="1"/>
</dbReference>
<feature type="compositionally biased region" description="Basic and acidic residues" evidence="10">
    <location>
        <begin position="1"/>
        <end position="13"/>
    </location>
</feature>
<feature type="domain" description="ABC transporter" evidence="12">
    <location>
        <begin position="437"/>
        <end position="680"/>
    </location>
</feature>
<dbReference type="GO" id="GO:0016887">
    <property type="term" value="F:ATP hydrolysis activity"/>
    <property type="evidence" value="ECO:0007669"/>
    <property type="project" value="InterPro"/>
</dbReference>
<keyword evidence="4 11" id="KW-0812">Transmembrane</keyword>
<organism evidence="14 15">
    <name type="scientific">Ascobolus immersus RN42</name>
    <dbReference type="NCBI Taxonomy" id="1160509"/>
    <lineage>
        <taxon>Eukaryota</taxon>
        <taxon>Fungi</taxon>
        <taxon>Dikarya</taxon>
        <taxon>Ascomycota</taxon>
        <taxon>Pezizomycotina</taxon>
        <taxon>Pezizomycetes</taxon>
        <taxon>Pezizales</taxon>
        <taxon>Ascobolaceae</taxon>
        <taxon>Ascobolus</taxon>
    </lineage>
</organism>
<name>A0A3N4IJW9_ASCIM</name>
<reference evidence="14 15" key="1">
    <citation type="journal article" date="2018" name="Nat. Ecol. Evol.">
        <title>Pezizomycetes genomes reveal the molecular basis of ectomycorrhizal truffle lifestyle.</title>
        <authorList>
            <person name="Murat C."/>
            <person name="Payen T."/>
            <person name="Noel B."/>
            <person name="Kuo A."/>
            <person name="Morin E."/>
            <person name="Chen J."/>
            <person name="Kohler A."/>
            <person name="Krizsan K."/>
            <person name="Balestrini R."/>
            <person name="Da Silva C."/>
            <person name="Montanini B."/>
            <person name="Hainaut M."/>
            <person name="Levati E."/>
            <person name="Barry K.W."/>
            <person name="Belfiori B."/>
            <person name="Cichocki N."/>
            <person name="Clum A."/>
            <person name="Dockter R.B."/>
            <person name="Fauchery L."/>
            <person name="Guy J."/>
            <person name="Iotti M."/>
            <person name="Le Tacon F."/>
            <person name="Lindquist E.A."/>
            <person name="Lipzen A."/>
            <person name="Malagnac F."/>
            <person name="Mello A."/>
            <person name="Molinier V."/>
            <person name="Miyauchi S."/>
            <person name="Poulain J."/>
            <person name="Riccioni C."/>
            <person name="Rubini A."/>
            <person name="Sitrit Y."/>
            <person name="Splivallo R."/>
            <person name="Traeger S."/>
            <person name="Wang M."/>
            <person name="Zifcakova L."/>
            <person name="Wipf D."/>
            <person name="Zambonelli A."/>
            <person name="Paolocci F."/>
            <person name="Nowrousian M."/>
            <person name="Ottonello S."/>
            <person name="Baldrian P."/>
            <person name="Spatafora J.W."/>
            <person name="Henrissat B."/>
            <person name="Nagy L.G."/>
            <person name="Aury J.M."/>
            <person name="Wincker P."/>
            <person name="Grigoriev I.V."/>
            <person name="Bonfante P."/>
            <person name="Martin F.M."/>
        </authorList>
    </citation>
    <scope>NUCLEOTIDE SEQUENCE [LARGE SCALE GENOMIC DNA]</scope>
    <source>
        <strain evidence="14 15">RN42</strain>
    </source>
</reference>
<dbReference type="PANTHER" id="PTHR43394">
    <property type="entry name" value="ATP-DEPENDENT PERMEASE MDL1, MITOCHONDRIAL"/>
    <property type="match status" value="1"/>
</dbReference>
<comment type="subcellular location">
    <subcellularLocation>
        <location evidence="1">Cell membrane</location>
        <topology evidence="1">Multi-pass membrane protein</topology>
    </subcellularLocation>
</comment>
<dbReference type="STRING" id="1160509.A0A3N4IJW9"/>
<sequence length="1354" mass="147676">MATDDNGAREGSKDNVGQSTNAGKAASDISIDRSPPTDTSSIVSVEKTDVADVHQQPLAQDAKVNIESDLAHLPENQQEILKRQLVIPEIKTSFISCFRYASRSDKVIIVIAAAAAIGAGAALPLMTIVYGGLANTMKDYGLQTISRSDFTTKLDSLTLYFVYLAIGTFVLTYIQTVGFIYTGEHITQRIREQYLQAILRQNIAIFDTLGAGEITTKITSDTALIQDGISEKVGLTLSSVTTFITAFIIGFVRSWKLALILSVSVVAMVLGMGATGGYIQKTNIQSNQAYSAGGTIAEEAFSAIRTTVAFGKQKDLARKYAVSLTEGKKWGVKSRVGTGLMVAWMFFVMWAAYALAFWQGSRFYLNGEIPLSAVITVLMSSIIGAFSLGFVAPNIPAFGKAAASVSHIYKIIERISPMDPTSDSGDKLDRVDGQIELRHIDHVYPSRPKVQVLHDVSLVIPAGKITALVGASGCGKSTIVGLVERFYDPIGGEVLLDGVNVQSLNLRWLRQNIKLVSQEPDLFSDSIFRNVAFGLFGTEYENASDEKKMELVRNACEMANINSFIESLPEGYETNVGERGFLMSGGQKQRIAIARAIVSNPKILLLDEATSALDTTSEGVVQKALDVASRGRTTITIAHRLSTIKNADNIVVLAKGRIVEQGSHDELIDKQGAYFSLVEAQKLARIEDKAEISDGESSDGSQIERTFTEKSLASEDPNDARLALSKTDTGKSKSSMALEGKKGEKLKNHTVLQLGKFTLSFNRKEVKSGFILLGIFASAVAGVSQPVQGILFAKSVMSLSLDPLTQKGKMRHDANLYALLYFVLALTVFIAYIVNGATLGISAERLIERARKVAIANILRQDISFFDKEENATGALVTFLSTQTYDLAGISGITLGTITQATFCIVAAFVVGLSFGWKLALVCMACVPLVIGCGFLRFHMLARFQQRARKSYERSANYACEATNSIRTVASLTREKDVLDTYHGFMRTQKKKSIKQIASASTLYAASQSLTFLVFALAFWYGGRLIADREYDVFKFFVVITSVIFGAQSAGTVFSFAPDMGKAKQAAQELKHLVESVPSIDTWEPSGEEKFSVEGSIEFRDVHFRYPTRPDVPVLRGLNLSVRPGQYVAICGASGCGKSTIIGLLERFYDPLHGGIYVDGREISTLNVNDYREKLALVGQEPMLYSGSVGENILMGTTRDQLPEGEFPEVGKGEIWNDVERVAKDANIHEFITSLPQGYGTLCGTKSKLLSGGQKQRIALARALIRNPRILLLDEATSALDSHSEKIVQAALDRAAKGRTTIAVAHRLSTIQNADVIYVIHEGRVAEYGTHRELVERKGRYWELVRLQSLEKNV</sequence>
<dbReference type="GO" id="GO:0015421">
    <property type="term" value="F:ABC-type oligopeptide transporter activity"/>
    <property type="evidence" value="ECO:0007669"/>
    <property type="project" value="TreeGrafter"/>
</dbReference>
<feature type="region of interest" description="Disordered" evidence="10">
    <location>
        <begin position="1"/>
        <end position="41"/>
    </location>
</feature>
<dbReference type="SMART" id="SM00382">
    <property type="entry name" value="AAA"/>
    <property type="match status" value="2"/>
</dbReference>
<gene>
    <name evidence="14" type="ORF">BJ508DRAFT_133799</name>
</gene>
<dbReference type="FunFam" id="1.20.1560.10:FF:000102">
    <property type="entry name" value="ABC multidrug transporter Mdr1"/>
    <property type="match status" value="1"/>
</dbReference>
<dbReference type="InterPro" id="IPR003439">
    <property type="entry name" value="ABC_transporter-like_ATP-bd"/>
</dbReference>
<evidence type="ECO:0000256" key="9">
    <source>
        <dbReference type="ARBA" id="ARBA00023180"/>
    </source>
</evidence>
<evidence type="ECO:0000256" key="1">
    <source>
        <dbReference type="ARBA" id="ARBA00004651"/>
    </source>
</evidence>
<evidence type="ECO:0000256" key="4">
    <source>
        <dbReference type="ARBA" id="ARBA00022692"/>
    </source>
</evidence>
<feature type="transmembrane region" description="Helical" evidence="11">
    <location>
        <begin position="258"/>
        <end position="279"/>
    </location>
</feature>
<dbReference type="InterPro" id="IPR011527">
    <property type="entry name" value="ABC1_TM_dom"/>
</dbReference>
<dbReference type="InterPro" id="IPR017871">
    <property type="entry name" value="ABC_transporter-like_CS"/>
</dbReference>
<evidence type="ECO:0000256" key="3">
    <source>
        <dbReference type="ARBA" id="ARBA00022448"/>
    </source>
</evidence>
<evidence type="ECO:0000313" key="14">
    <source>
        <dbReference type="EMBL" id="RPA86435.1"/>
    </source>
</evidence>
<evidence type="ECO:0000256" key="8">
    <source>
        <dbReference type="ARBA" id="ARBA00023136"/>
    </source>
</evidence>
<dbReference type="GO" id="GO:0090374">
    <property type="term" value="P:oligopeptide export from mitochondrion"/>
    <property type="evidence" value="ECO:0007669"/>
    <property type="project" value="TreeGrafter"/>
</dbReference>
<dbReference type="InterPro" id="IPR003593">
    <property type="entry name" value="AAA+_ATPase"/>
</dbReference>
<dbReference type="GO" id="GO:0005886">
    <property type="term" value="C:plasma membrane"/>
    <property type="evidence" value="ECO:0007669"/>
    <property type="project" value="UniProtKB-SubCell"/>
</dbReference>
<evidence type="ECO:0000256" key="5">
    <source>
        <dbReference type="ARBA" id="ARBA00022741"/>
    </source>
</evidence>
<dbReference type="CDD" id="cd03249">
    <property type="entry name" value="ABC_MTABC3_MDL1_MDL2"/>
    <property type="match status" value="2"/>
</dbReference>
<feature type="transmembrane region" description="Helical" evidence="11">
    <location>
        <begin position="336"/>
        <end position="357"/>
    </location>
</feature>
<dbReference type="GO" id="GO:0005743">
    <property type="term" value="C:mitochondrial inner membrane"/>
    <property type="evidence" value="ECO:0007669"/>
    <property type="project" value="TreeGrafter"/>
</dbReference>
<feature type="transmembrane region" description="Helical" evidence="11">
    <location>
        <begin position="107"/>
        <end position="133"/>
    </location>
</feature>
<dbReference type="InterPro" id="IPR027417">
    <property type="entry name" value="P-loop_NTPase"/>
</dbReference>
<evidence type="ECO:0000259" key="12">
    <source>
        <dbReference type="PROSITE" id="PS50893"/>
    </source>
</evidence>
<feature type="transmembrane region" description="Helical" evidence="11">
    <location>
        <begin position="816"/>
        <end position="841"/>
    </location>
</feature>
<feature type="transmembrane region" description="Helical" evidence="11">
    <location>
        <begin position="1033"/>
        <end position="1057"/>
    </location>
</feature>
<feature type="transmembrane region" description="Helical" evidence="11">
    <location>
        <begin position="887"/>
        <end position="913"/>
    </location>
</feature>
<comment type="similarity">
    <text evidence="2">Belongs to the ABC transporter superfamily. ABCB family. Multidrug resistance exporter (TC 3.A.1.201) subfamily.</text>
</comment>
<evidence type="ECO:0000256" key="7">
    <source>
        <dbReference type="ARBA" id="ARBA00022989"/>
    </source>
</evidence>
<keyword evidence="8 11" id="KW-0472">Membrane</keyword>
<dbReference type="Gene3D" id="1.20.1560.10">
    <property type="entry name" value="ABC transporter type 1, transmembrane domain"/>
    <property type="match status" value="1"/>
</dbReference>
<dbReference type="OrthoDB" id="6500128at2759"/>
<dbReference type="SUPFAM" id="SSF52540">
    <property type="entry name" value="P-loop containing nucleoside triphosphate hydrolases"/>
    <property type="match status" value="2"/>
</dbReference>
<evidence type="ECO:0000256" key="11">
    <source>
        <dbReference type="SAM" id="Phobius"/>
    </source>
</evidence>
<dbReference type="Pfam" id="PF00005">
    <property type="entry name" value="ABC_tran"/>
    <property type="match status" value="2"/>
</dbReference>
<feature type="transmembrane region" description="Helical" evidence="11">
    <location>
        <begin position="997"/>
        <end position="1021"/>
    </location>
</feature>
<dbReference type="FunFam" id="3.40.50.300:FF:000913">
    <property type="entry name" value="ABC multidrug transporter SitT"/>
    <property type="match status" value="1"/>
</dbReference>
<dbReference type="FunFam" id="3.40.50.300:FF:000251">
    <property type="entry name" value="ABC transporter B family member 19"/>
    <property type="match status" value="1"/>
</dbReference>
<dbReference type="InterPro" id="IPR039421">
    <property type="entry name" value="Type_1_exporter"/>
</dbReference>
<dbReference type="SUPFAM" id="SSF90123">
    <property type="entry name" value="ABC transporter transmembrane region"/>
    <property type="match status" value="2"/>
</dbReference>
<dbReference type="EMBL" id="ML119649">
    <property type="protein sequence ID" value="RPA86435.1"/>
    <property type="molecule type" value="Genomic_DNA"/>
</dbReference>
<keyword evidence="15" id="KW-1185">Reference proteome</keyword>
<feature type="domain" description="ABC transmembrane type-1" evidence="13">
    <location>
        <begin position="110"/>
        <end position="400"/>
    </location>
</feature>
<proteinExistence type="inferred from homology"/>
<feature type="transmembrane region" description="Helical" evidence="11">
    <location>
        <begin position="369"/>
        <end position="391"/>
    </location>
</feature>
<dbReference type="PROSITE" id="PS50929">
    <property type="entry name" value="ABC_TM1F"/>
    <property type="match status" value="2"/>
</dbReference>
<keyword evidence="5" id="KW-0547">Nucleotide-binding</keyword>
<dbReference type="InterPro" id="IPR036640">
    <property type="entry name" value="ABC1_TM_sf"/>
</dbReference>
<feature type="transmembrane region" description="Helical" evidence="11">
    <location>
        <begin position="233"/>
        <end position="252"/>
    </location>
</feature>
<dbReference type="Pfam" id="PF00664">
    <property type="entry name" value="ABC_membrane"/>
    <property type="match status" value="2"/>
</dbReference>
<evidence type="ECO:0000259" key="13">
    <source>
        <dbReference type="PROSITE" id="PS50929"/>
    </source>
</evidence>
<feature type="transmembrane region" description="Helical" evidence="11">
    <location>
        <begin position="919"/>
        <end position="940"/>
    </location>
</feature>
<feature type="transmembrane region" description="Helical" evidence="11">
    <location>
        <begin position="770"/>
        <end position="796"/>
    </location>
</feature>
<protein>
    <submittedName>
        <fullName evidence="14">P-loop containing nucleoside triphosphate hydrolase protein</fullName>
    </submittedName>
</protein>
<dbReference type="FunFam" id="1.20.1560.10:FF:000009">
    <property type="entry name" value="ABC transporter B family member 1"/>
    <property type="match status" value="1"/>
</dbReference>
<keyword evidence="7 11" id="KW-1133">Transmembrane helix</keyword>
<evidence type="ECO:0000256" key="10">
    <source>
        <dbReference type="SAM" id="MobiDB-lite"/>
    </source>
</evidence>